<dbReference type="PANTHER" id="PTHR33621:SF2">
    <property type="entry name" value="RIBOSOMAL L1 DOMAIN-CONTAINING PROTEIN"/>
    <property type="match status" value="1"/>
</dbReference>
<feature type="region of interest" description="Disordered" evidence="1">
    <location>
        <begin position="367"/>
        <end position="391"/>
    </location>
</feature>
<feature type="region of interest" description="Disordered" evidence="1">
    <location>
        <begin position="430"/>
        <end position="516"/>
    </location>
</feature>
<reference evidence="2 3" key="1">
    <citation type="journal article" date="2010" name="Nature">
        <title>Genome sequencing and analysis of the model grass Brachypodium distachyon.</title>
        <authorList>
            <consortium name="International Brachypodium Initiative"/>
        </authorList>
    </citation>
    <scope>NUCLEOTIDE SEQUENCE [LARGE SCALE GENOMIC DNA]</scope>
    <source>
        <strain evidence="2 3">Bd21</strain>
    </source>
</reference>
<feature type="compositionally biased region" description="Acidic residues" evidence="1">
    <location>
        <begin position="285"/>
        <end position="296"/>
    </location>
</feature>
<dbReference type="PANTHER" id="PTHR33621">
    <property type="entry name" value="ASPARTIC/GLUTAMIC ACID-RICH PROTEIN"/>
    <property type="match status" value="1"/>
</dbReference>
<dbReference type="EMBL" id="CM000884">
    <property type="protein sequence ID" value="KQJ84360.1"/>
    <property type="molecule type" value="Genomic_DNA"/>
</dbReference>
<evidence type="ECO:0000313" key="2">
    <source>
        <dbReference type="EMBL" id="KQJ84360.1"/>
    </source>
</evidence>
<dbReference type="KEGG" id="bdi:100837655"/>
<dbReference type="HOGENOM" id="CLU_400312_0_0_1"/>
<sequence>MDFHALPRRDLQALCKRNGIRANMTNVAMADALGALPAVNGIEEYVKPPVDEPAPAAKPVVKAVAEEEKQGIQSREIIILDDSEGEGEEKDLRRDEDEEYAPVLGLERCGASRRARVDLAVAPAPRRRAAAGKRKTVDAVAPQDLPARPTRPRSQRTAALVVGDKVPRARRTAKMAVSWNTGTQQEKKGEAAQGVVADVQTAVPAPVSPDQRGDYSEETEEAMNQHTEQQTELVEVQDQEDEGDKGVVSEVKTTVPEPVSSEERADGAEEMQETMDPQNELQNELVEEQSQEDEGDTGAVMDIPAPVEEEPPVAEDYTVDSSAKEQEMDVQPLSDDSPVVLGFVEQERSDTFLNDTVLSQGPLDEEMYHSSEETEVVPVSEARPATMESADDAGCVVVEEKEVSTFGVVVQSPVEANVASTEEGLLAEQKEDPVDVVVPSEEEGVVATNETPERSMTMDESVANEASTEEGLLAEQKEDPVDDVVPAEEEGVVATNETPERSVAMDESVEEVSTVENVSQVTVTDDEGAGKERDFTVDLPPVVETAKDEDTISSPLFAGMLDDAIKSLSMDSITVETMHNNSGGEKNNTEPVAVEQEKEEKDVSKSETLGNLSLRKLRVKLKETVAANSIIMEPMVSIDSITLEPTHDNSGGEKNVPELVAVEQENEVNDISNSEALGNLSLRKLRVQLKETVAVHSISVEPTVEHENEVKEGNKSEALGNLSQKKLGVNLKEKVAMGQENEVKQVNKSMALDKLSLRKLRLKLKETLNAHKSREPNRVALGRLDENAC</sequence>
<dbReference type="OMA" id="NSECPKN"/>
<accession>I1J1B0</accession>
<dbReference type="EnsemblPlants" id="KQJ84361">
    <property type="protein sequence ID" value="KQJ84361"/>
    <property type="gene ID" value="BRADI_5g20315v3"/>
</dbReference>
<gene>
    <name evidence="3" type="primary">LOC100837655</name>
    <name evidence="2" type="ORF">BRADI_5g20315v3</name>
</gene>
<reference evidence="3" key="3">
    <citation type="submission" date="2018-08" db="UniProtKB">
        <authorList>
            <consortium name="EnsemblPlants"/>
        </authorList>
    </citation>
    <scope>IDENTIFICATION</scope>
    <source>
        <strain evidence="3">cv. Bd21</strain>
    </source>
</reference>
<feature type="compositionally biased region" description="Polar residues" evidence="1">
    <location>
        <begin position="222"/>
        <end position="232"/>
    </location>
</feature>
<evidence type="ECO:0000313" key="3">
    <source>
        <dbReference type="EnsemblPlants" id="KQJ84361"/>
    </source>
</evidence>
<dbReference type="EnsemblPlants" id="KQJ84360">
    <property type="protein sequence ID" value="KQJ84360"/>
    <property type="gene ID" value="BRADI_5g20315v3"/>
</dbReference>
<feature type="region of interest" description="Disordered" evidence="1">
    <location>
        <begin position="144"/>
        <end position="336"/>
    </location>
</feature>
<dbReference type="Proteomes" id="UP000008810">
    <property type="component" value="Chromosome 5"/>
</dbReference>
<keyword evidence="4" id="KW-1185">Reference proteome</keyword>
<reference evidence="2" key="2">
    <citation type="submission" date="2017-06" db="EMBL/GenBank/DDBJ databases">
        <title>WGS assembly of Brachypodium distachyon.</title>
        <authorList>
            <consortium name="The International Brachypodium Initiative"/>
            <person name="Lucas S."/>
            <person name="Harmon-Smith M."/>
            <person name="Lail K."/>
            <person name="Tice H."/>
            <person name="Grimwood J."/>
            <person name="Bruce D."/>
            <person name="Barry K."/>
            <person name="Shu S."/>
            <person name="Lindquist E."/>
            <person name="Wang M."/>
            <person name="Pitluck S."/>
            <person name="Vogel J.P."/>
            <person name="Garvin D.F."/>
            <person name="Mockler T.C."/>
            <person name="Schmutz J."/>
            <person name="Rokhsar D."/>
            <person name="Bevan M.W."/>
        </authorList>
    </citation>
    <scope>NUCLEOTIDE SEQUENCE</scope>
    <source>
        <strain evidence="2">Bd21</strain>
    </source>
</reference>
<dbReference type="AlphaFoldDB" id="I1J1B0"/>
<dbReference type="EMBL" id="CM000884">
    <property type="protein sequence ID" value="KQJ84361.1"/>
    <property type="molecule type" value="Genomic_DNA"/>
</dbReference>
<feature type="region of interest" description="Disordered" evidence="1">
    <location>
        <begin position="578"/>
        <end position="606"/>
    </location>
</feature>
<dbReference type="eggNOG" id="ENOG502S27D">
    <property type="taxonomic scope" value="Eukaryota"/>
</dbReference>
<name>I1J1B0_BRADI</name>
<feature type="compositionally biased region" description="Polar residues" evidence="1">
    <location>
        <begin position="578"/>
        <end position="590"/>
    </location>
</feature>
<organism evidence="3">
    <name type="scientific">Brachypodium distachyon</name>
    <name type="common">Purple false brome</name>
    <name type="synonym">Trachynia distachya</name>
    <dbReference type="NCBI Taxonomy" id="15368"/>
    <lineage>
        <taxon>Eukaryota</taxon>
        <taxon>Viridiplantae</taxon>
        <taxon>Streptophyta</taxon>
        <taxon>Embryophyta</taxon>
        <taxon>Tracheophyta</taxon>
        <taxon>Spermatophyta</taxon>
        <taxon>Magnoliopsida</taxon>
        <taxon>Liliopsida</taxon>
        <taxon>Poales</taxon>
        <taxon>Poaceae</taxon>
        <taxon>BOP clade</taxon>
        <taxon>Pooideae</taxon>
        <taxon>Stipodae</taxon>
        <taxon>Brachypodieae</taxon>
        <taxon>Brachypodium</taxon>
    </lineage>
</organism>
<protein>
    <submittedName>
        <fullName evidence="2 3">Uncharacterized protein</fullName>
    </submittedName>
</protein>
<dbReference type="Gramene" id="KQJ84360">
    <property type="protein sequence ID" value="KQJ84360"/>
    <property type="gene ID" value="BRADI_5g20315v3"/>
</dbReference>
<evidence type="ECO:0000313" key="4">
    <source>
        <dbReference type="Proteomes" id="UP000008810"/>
    </source>
</evidence>
<dbReference type="Gramene" id="KQJ84361">
    <property type="protein sequence ID" value="KQJ84361"/>
    <property type="gene ID" value="BRADI_5g20315v3"/>
</dbReference>
<dbReference type="OrthoDB" id="1916794at2759"/>
<dbReference type="RefSeq" id="XP_003581602.1">
    <property type="nucleotide sequence ID" value="XM_003581554.4"/>
</dbReference>
<feature type="compositionally biased region" description="Acidic residues" evidence="1">
    <location>
        <begin position="480"/>
        <end position="491"/>
    </location>
</feature>
<proteinExistence type="predicted"/>
<feature type="compositionally biased region" description="Basic and acidic residues" evidence="1">
    <location>
        <begin position="595"/>
        <end position="605"/>
    </location>
</feature>
<evidence type="ECO:0000256" key="1">
    <source>
        <dbReference type="SAM" id="MobiDB-lite"/>
    </source>
</evidence>
<dbReference type="GeneID" id="100837655"/>